<feature type="compositionally biased region" description="Basic and acidic residues" evidence="5">
    <location>
        <begin position="240"/>
        <end position="258"/>
    </location>
</feature>
<dbReference type="PANTHER" id="PTHR14491:SF2">
    <property type="entry name" value="ANKYRIN REPEAT DOMAIN-CONTAINING PROTEIN SOWAHA"/>
    <property type="match status" value="1"/>
</dbReference>
<evidence type="ECO:0000256" key="5">
    <source>
        <dbReference type="SAM" id="MobiDB-lite"/>
    </source>
</evidence>
<dbReference type="SMART" id="SM00248">
    <property type="entry name" value="ANK"/>
    <property type="match status" value="2"/>
</dbReference>
<evidence type="ECO:0000313" key="8">
    <source>
        <dbReference type="Proteomes" id="UP001434883"/>
    </source>
</evidence>
<dbReference type="InterPro" id="IPR058889">
    <property type="entry name" value="WHD_SOWAHA-C"/>
</dbReference>
<comment type="similarity">
    <text evidence="3">Belongs to the SOWAH family.</text>
</comment>
<evidence type="ECO:0000313" key="7">
    <source>
        <dbReference type="EMBL" id="MEQ2214572.1"/>
    </source>
</evidence>
<dbReference type="SUPFAM" id="SSF48403">
    <property type="entry name" value="Ankyrin repeat"/>
    <property type="match status" value="1"/>
</dbReference>
<feature type="compositionally biased region" description="Polar residues" evidence="5">
    <location>
        <begin position="135"/>
        <end position="157"/>
    </location>
</feature>
<feature type="region of interest" description="Disordered" evidence="5">
    <location>
        <begin position="430"/>
        <end position="458"/>
    </location>
</feature>
<protein>
    <recommendedName>
        <fullName evidence="6">SOWAHA-C winged helix-turn-helix domain-containing protein</fullName>
    </recommendedName>
</protein>
<keyword evidence="2 4" id="KW-0040">ANK repeat</keyword>
<dbReference type="Gene3D" id="1.25.40.20">
    <property type="entry name" value="Ankyrin repeat-containing domain"/>
    <property type="match status" value="1"/>
</dbReference>
<dbReference type="Pfam" id="PF25877">
    <property type="entry name" value="WHD_SOWAH"/>
    <property type="match status" value="1"/>
</dbReference>
<proteinExistence type="inferred from homology"/>
<dbReference type="InterPro" id="IPR002110">
    <property type="entry name" value="Ankyrin_rpt"/>
</dbReference>
<feature type="non-terminal residue" evidence="7">
    <location>
        <position position="1"/>
    </location>
</feature>
<name>A0ABV0S3U4_9TELE</name>
<dbReference type="PROSITE" id="PS50088">
    <property type="entry name" value="ANK_REPEAT"/>
    <property type="match status" value="1"/>
</dbReference>
<evidence type="ECO:0000256" key="3">
    <source>
        <dbReference type="ARBA" id="ARBA00038122"/>
    </source>
</evidence>
<feature type="compositionally biased region" description="Basic and acidic residues" evidence="5">
    <location>
        <begin position="438"/>
        <end position="449"/>
    </location>
</feature>
<feature type="region of interest" description="Disordered" evidence="5">
    <location>
        <begin position="240"/>
        <end position="280"/>
    </location>
</feature>
<dbReference type="Proteomes" id="UP001434883">
    <property type="component" value="Unassembled WGS sequence"/>
</dbReference>
<dbReference type="Pfam" id="PF12796">
    <property type="entry name" value="Ank_2"/>
    <property type="match status" value="1"/>
</dbReference>
<gene>
    <name evidence="7" type="ORF">XENOCAPTIV_012618</name>
</gene>
<feature type="region of interest" description="Disordered" evidence="5">
    <location>
        <begin position="470"/>
        <end position="497"/>
    </location>
</feature>
<feature type="repeat" description="ANK" evidence="4">
    <location>
        <begin position="374"/>
        <end position="407"/>
    </location>
</feature>
<keyword evidence="1" id="KW-0677">Repeat</keyword>
<reference evidence="7 8" key="1">
    <citation type="submission" date="2021-06" db="EMBL/GenBank/DDBJ databases">
        <authorList>
            <person name="Palmer J.M."/>
        </authorList>
    </citation>
    <scope>NUCLEOTIDE SEQUENCE [LARGE SCALE GENOMIC DNA]</scope>
    <source>
        <strain evidence="7 8">XC_2019</strain>
        <tissue evidence="7">Muscle</tissue>
    </source>
</reference>
<evidence type="ECO:0000259" key="6">
    <source>
        <dbReference type="Pfam" id="PF25877"/>
    </source>
</evidence>
<evidence type="ECO:0000256" key="2">
    <source>
        <dbReference type="ARBA" id="ARBA00023043"/>
    </source>
</evidence>
<keyword evidence="8" id="KW-1185">Reference proteome</keyword>
<accession>A0ABV0S3U4</accession>
<evidence type="ECO:0000256" key="4">
    <source>
        <dbReference type="PROSITE-ProRule" id="PRU00023"/>
    </source>
</evidence>
<dbReference type="EMBL" id="JAHRIN010067483">
    <property type="protein sequence ID" value="MEQ2214572.1"/>
    <property type="molecule type" value="Genomic_DNA"/>
</dbReference>
<feature type="domain" description="SOWAHA-C winged helix-turn-helix" evidence="6">
    <location>
        <begin position="59"/>
        <end position="143"/>
    </location>
</feature>
<evidence type="ECO:0000256" key="1">
    <source>
        <dbReference type="ARBA" id="ARBA00022737"/>
    </source>
</evidence>
<sequence>KTCIYYSNHFHVRTLPGPKKRKTPSGREGGEQCSLVSGLSGCETQVNSFLTFLTLLFMDLTQESIISLLVAEGGKVKKSELVVKFGSSVDCVDPAERDRNRELFKTFVNNVAYVKEIDGGRYVVLKKVYQHLLGGSQTSENSNDNSNQEMSGEQEQSPPVEDEKTENSMDPRGPTVSEGHPVSLSPIQLALQRSQCEENKVKKMLNFDVNRKEKDEARVQSKPYALPLRMPASTRVEIHKLKPNSEELPKSQKLDTTKAKRKPSSVDSHSPQLRRAARSSKVLEDLGGDSRISSMFPLDHAEHEWLVKCAAGHWNQVYGLLLSDYKLADRKDFISGFTILHWAAKRGNSKILIKVMDMFHEGRVDVDINAKSHGGYTPLHIAALHDQEYIMAMLVGEFGANVTIRDNCGNRAYHYLHKGISKTIREMLSEPKAQAQAQEKDPLSQREEQDSLPDLSRGLHSITRLFQPTVISHKKKNNQRSGLYSLSEEDQEHSGFTHRVMSNASMC</sequence>
<comment type="caution">
    <text evidence="7">The sequence shown here is derived from an EMBL/GenBank/DDBJ whole genome shotgun (WGS) entry which is preliminary data.</text>
</comment>
<organism evidence="7 8">
    <name type="scientific">Xenoophorus captivus</name>
    <dbReference type="NCBI Taxonomy" id="1517983"/>
    <lineage>
        <taxon>Eukaryota</taxon>
        <taxon>Metazoa</taxon>
        <taxon>Chordata</taxon>
        <taxon>Craniata</taxon>
        <taxon>Vertebrata</taxon>
        <taxon>Euteleostomi</taxon>
        <taxon>Actinopterygii</taxon>
        <taxon>Neopterygii</taxon>
        <taxon>Teleostei</taxon>
        <taxon>Neoteleostei</taxon>
        <taxon>Acanthomorphata</taxon>
        <taxon>Ovalentaria</taxon>
        <taxon>Atherinomorphae</taxon>
        <taxon>Cyprinodontiformes</taxon>
        <taxon>Goodeidae</taxon>
        <taxon>Xenoophorus</taxon>
    </lineage>
</organism>
<feature type="region of interest" description="Disordered" evidence="5">
    <location>
        <begin position="135"/>
        <end position="181"/>
    </location>
</feature>
<dbReference type="PROSITE" id="PS50297">
    <property type="entry name" value="ANK_REP_REGION"/>
    <property type="match status" value="1"/>
</dbReference>
<dbReference type="InterPro" id="IPR036770">
    <property type="entry name" value="Ankyrin_rpt-contain_sf"/>
</dbReference>
<dbReference type="PANTHER" id="PTHR14491">
    <property type="entry name" value="SOSONDOWAH, ISOFORM G"/>
    <property type="match status" value="1"/>
</dbReference>